<reference evidence="4" key="2">
    <citation type="journal article" date="2008" name="FEMS Microbiol. Lett.">
        <title>The biosynthetic genes encoding for the production of the dynemicin enediyne core in Micromonospora chersina ATCC53710.</title>
        <authorList>
            <person name="Gao Q."/>
            <person name="Thorson J.S."/>
        </authorList>
    </citation>
    <scope>NUCLEOTIDE SEQUENCE</scope>
    <source>
        <strain evidence="4">M956-1</strain>
    </source>
</reference>
<evidence type="ECO:0000259" key="3">
    <source>
        <dbReference type="Pfam" id="PF08327"/>
    </source>
</evidence>
<feature type="compositionally biased region" description="Pro residues" evidence="2">
    <location>
        <begin position="12"/>
        <end position="21"/>
    </location>
</feature>
<dbReference type="SUPFAM" id="SSF55961">
    <property type="entry name" value="Bet v1-like"/>
    <property type="match status" value="1"/>
</dbReference>
<dbReference type="InterPro" id="IPR013538">
    <property type="entry name" value="ASHA1/2-like_C"/>
</dbReference>
<dbReference type="Pfam" id="PF08327">
    <property type="entry name" value="AHSA1"/>
    <property type="match status" value="1"/>
</dbReference>
<dbReference type="Gene3D" id="3.30.530.20">
    <property type="match status" value="1"/>
</dbReference>
<dbReference type="InterPro" id="IPR023393">
    <property type="entry name" value="START-like_dom_sf"/>
</dbReference>
<evidence type="ECO:0000256" key="1">
    <source>
        <dbReference type="ARBA" id="ARBA00006817"/>
    </source>
</evidence>
<evidence type="ECO:0000313" key="4">
    <source>
        <dbReference type="EMBL" id="ACB47057.1"/>
    </source>
</evidence>
<proteinExistence type="inferred from homology"/>
<reference evidence="4" key="1">
    <citation type="submission" date="2007-04" db="EMBL/GenBank/DDBJ databases">
        <authorList>
            <person name="Gao Q.-J."/>
            <person name="Thorson J.S."/>
        </authorList>
    </citation>
    <scope>NUCLEOTIDE SEQUENCE</scope>
    <source>
        <strain evidence="4">M956-1</strain>
    </source>
</reference>
<sequence length="405" mass="44576">MREAGSGRSPAPARPPRPPRPGRGNPKERRQSEVGMPVDDRSAPAPRLEPRPGFTGVAPDDFPLLHRNGGYPLAQDRWERLVSQVHIPAPADRVWSALTDPEQVAQWLAVCRGGWATADGEAILDFEDGEFFFCRIRDVREPASGGEGRLSYLWRWVGVGPATEVTWQLTATPHGTQVTVVEEAFNPPSDWRSWNGMGWPGILDQLADFIRTGVPWRWPWRRMGPYVQTELPGTTFEVWGLLTSTPATQFWLSRTSGSLDAGSEVGLILGDASGVATMTVTRHVEAYQQFPSYLPRLEFRLGRPGWPGELEGHLWIEPAGLGGSIIQVFHSNWEALSTIAPPLDERKILTGYWVGAFGRAALLCQRAFGDSFPAAPPGRDLDIPADLNGTGNGQRVDAGPHGWSR</sequence>
<comment type="similarity">
    <text evidence="1">Belongs to the AHA1 family.</text>
</comment>
<dbReference type="AlphaFoldDB" id="B2BM42"/>
<dbReference type="CDD" id="cd07814">
    <property type="entry name" value="SRPBCC_CalC_Aha1-like"/>
    <property type="match status" value="1"/>
</dbReference>
<organism evidence="4">
    <name type="scientific">Micromonospora chersina</name>
    <dbReference type="NCBI Taxonomy" id="47854"/>
    <lineage>
        <taxon>Bacteria</taxon>
        <taxon>Bacillati</taxon>
        <taxon>Actinomycetota</taxon>
        <taxon>Actinomycetes</taxon>
        <taxon>Micromonosporales</taxon>
        <taxon>Micromonosporaceae</taxon>
        <taxon>Micromonospora</taxon>
    </lineage>
</organism>
<name>B2BM42_9ACTN</name>
<feature type="compositionally biased region" description="Basic and acidic residues" evidence="2">
    <location>
        <begin position="25"/>
        <end position="42"/>
    </location>
</feature>
<evidence type="ECO:0000256" key="2">
    <source>
        <dbReference type="SAM" id="MobiDB-lite"/>
    </source>
</evidence>
<protein>
    <submittedName>
        <fullName evidence="4">Unkown protein</fullName>
    </submittedName>
</protein>
<dbReference type="EMBL" id="EF552206">
    <property type="protein sequence ID" value="ACB47057.1"/>
    <property type="molecule type" value="Genomic_DNA"/>
</dbReference>
<accession>B2BM42</accession>
<feature type="region of interest" description="Disordered" evidence="2">
    <location>
        <begin position="1"/>
        <end position="61"/>
    </location>
</feature>
<feature type="domain" description="Activator of Hsp90 ATPase homologue 1/2-like C-terminal" evidence="3">
    <location>
        <begin position="89"/>
        <end position="208"/>
    </location>
</feature>
<dbReference type="SMR" id="B2BM42"/>
<feature type="region of interest" description="Disordered" evidence="2">
    <location>
        <begin position="379"/>
        <end position="405"/>
    </location>
</feature>
<feature type="compositionally biased region" description="Low complexity" evidence="2">
    <location>
        <begin position="1"/>
        <end position="11"/>
    </location>
</feature>